<gene>
    <name evidence="1" type="ORF">AYI70_g2179</name>
</gene>
<reference evidence="1 2" key="1">
    <citation type="submission" date="2017-01" db="EMBL/GenBank/DDBJ databases">
        <authorList>
            <person name="Mah S.A."/>
            <person name="Swanson W.J."/>
            <person name="Moy G.W."/>
            <person name="Vacquier V.D."/>
        </authorList>
    </citation>
    <scope>NUCLEOTIDE SEQUENCE [LARGE SCALE GENOMIC DNA]</scope>
    <source>
        <strain evidence="1 2">GSMNP</strain>
    </source>
</reference>
<accession>A0A1R1Y9P5</accession>
<dbReference type="EMBL" id="LSSN01000519">
    <property type="protein sequence ID" value="OMJ23588.1"/>
    <property type="molecule type" value="Genomic_DNA"/>
</dbReference>
<evidence type="ECO:0000313" key="1">
    <source>
        <dbReference type="EMBL" id="OMJ23588.1"/>
    </source>
</evidence>
<sequence length="105" mass="12649">MVLPIRIPQFLYNLKNNKFPKYFLYALLAASSEIIAENLHLKSVHIDKVYADAAMKLLRDEKDLHDPHVVWACVFMTAYHWKHPDLRSMEYLLSKFFFFFFFFLE</sequence>
<comment type="caution">
    <text evidence="1">The sequence shown here is derived from an EMBL/GenBank/DDBJ whole genome shotgun (WGS) entry which is preliminary data.</text>
</comment>
<name>A0A1R1Y9P5_9FUNG</name>
<organism evidence="1 2">
    <name type="scientific">Smittium culicis</name>
    <dbReference type="NCBI Taxonomy" id="133412"/>
    <lineage>
        <taxon>Eukaryota</taxon>
        <taxon>Fungi</taxon>
        <taxon>Fungi incertae sedis</taxon>
        <taxon>Zoopagomycota</taxon>
        <taxon>Kickxellomycotina</taxon>
        <taxon>Harpellomycetes</taxon>
        <taxon>Harpellales</taxon>
        <taxon>Legeriomycetaceae</taxon>
        <taxon>Smittium</taxon>
    </lineage>
</organism>
<dbReference type="AlphaFoldDB" id="A0A1R1Y9P5"/>
<keyword evidence="2" id="KW-1185">Reference proteome</keyword>
<dbReference type="Proteomes" id="UP000187283">
    <property type="component" value="Unassembled WGS sequence"/>
</dbReference>
<evidence type="ECO:0000313" key="2">
    <source>
        <dbReference type="Proteomes" id="UP000187283"/>
    </source>
</evidence>
<protein>
    <submittedName>
        <fullName evidence="1">Uncharacterized protein</fullName>
    </submittedName>
</protein>
<dbReference type="OrthoDB" id="5605554at2759"/>
<proteinExistence type="predicted"/>